<reference evidence="2 3" key="1">
    <citation type="submission" date="2019-03" db="EMBL/GenBank/DDBJ databases">
        <title>Single cell metagenomics reveals metabolic interactions within the superorganism composed of flagellate Streblomastix strix and complex community of Bacteroidetes bacteria on its surface.</title>
        <authorList>
            <person name="Treitli S.C."/>
            <person name="Kolisko M."/>
            <person name="Husnik F."/>
            <person name="Keeling P."/>
            <person name="Hampl V."/>
        </authorList>
    </citation>
    <scope>NUCLEOTIDE SEQUENCE [LARGE SCALE GENOMIC DNA]</scope>
    <source>
        <strain evidence="2">ST1C</strain>
    </source>
</reference>
<name>A0A5J4V925_9EUKA</name>
<organism evidence="2 3">
    <name type="scientific">Streblomastix strix</name>
    <dbReference type="NCBI Taxonomy" id="222440"/>
    <lineage>
        <taxon>Eukaryota</taxon>
        <taxon>Metamonada</taxon>
        <taxon>Preaxostyla</taxon>
        <taxon>Oxymonadida</taxon>
        <taxon>Streblomastigidae</taxon>
        <taxon>Streblomastix</taxon>
    </lineage>
</organism>
<feature type="region of interest" description="Disordered" evidence="1">
    <location>
        <begin position="20"/>
        <end position="67"/>
    </location>
</feature>
<sequence>MRHFTPFKIIGQFQRSPIQNPVQYGFGRGKPYQRNYQPYGRGGRERGRGRDNLGKNFKSNFTSRSQQ</sequence>
<dbReference type="Proteomes" id="UP000324800">
    <property type="component" value="Unassembled WGS sequence"/>
</dbReference>
<evidence type="ECO:0000313" key="3">
    <source>
        <dbReference type="Proteomes" id="UP000324800"/>
    </source>
</evidence>
<accession>A0A5J4V925</accession>
<feature type="compositionally biased region" description="Basic and acidic residues" evidence="1">
    <location>
        <begin position="42"/>
        <end position="53"/>
    </location>
</feature>
<evidence type="ECO:0000256" key="1">
    <source>
        <dbReference type="SAM" id="MobiDB-lite"/>
    </source>
</evidence>
<dbReference type="EMBL" id="SNRW01008826">
    <property type="protein sequence ID" value="KAA6378932.1"/>
    <property type="molecule type" value="Genomic_DNA"/>
</dbReference>
<protein>
    <submittedName>
        <fullName evidence="2">Uncharacterized protein</fullName>
    </submittedName>
</protein>
<proteinExistence type="predicted"/>
<dbReference type="AlphaFoldDB" id="A0A5J4V925"/>
<evidence type="ECO:0000313" key="2">
    <source>
        <dbReference type="EMBL" id="KAA6378932.1"/>
    </source>
</evidence>
<gene>
    <name evidence="2" type="ORF">EZS28_025542</name>
</gene>
<comment type="caution">
    <text evidence="2">The sequence shown here is derived from an EMBL/GenBank/DDBJ whole genome shotgun (WGS) entry which is preliminary data.</text>
</comment>
<feature type="compositionally biased region" description="Polar residues" evidence="1">
    <location>
        <begin position="57"/>
        <end position="67"/>
    </location>
</feature>